<accession>A0A7Y6TYK8</accession>
<dbReference type="EMBL" id="JABWMJ010000011">
    <property type="protein sequence ID" value="NUZ08225.1"/>
    <property type="molecule type" value="Genomic_DNA"/>
</dbReference>
<evidence type="ECO:0000259" key="5">
    <source>
        <dbReference type="PROSITE" id="PS50160"/>
    </source>
</evidence>
<dbReference type="SUPFAM" id="SSF56091">
    <property type="entry name" value="DNA ligase/mRNA capping enzyme, catalytic domain"/>
    <property type="match status" value="1"/>
</dbReference>
<comment type="similarity">
    <text evidence="1">Belongs to the ATP-dependent DNA ligase family.</text>
</comment>
<reference evidence="6 7" key="1">
    <citation type="submission" date="2020-06" db="EMBL/GenBank/DDBJ databases">
        <title>Schlegella sp. ID0723 isolated from air conditioner.</title>
        <authorList>
            <person name="Kim D.Y."/>
            <person name="Kim D.-U."/>
        </authorList>
    </citation>
    <scope>NUCLEOTIDE SEQUENCE [LARGE SCALE GENOMIC DNA]</scope>
    <source>
        <strain evidence="6 7">ID0723</strain>
    </source>
</reference>
<dbReference type="Pfam" id="PF01068">
    <property type="entry name" value="DNA_ligase_A_M"/>
    <property type="match status" value="1"/>
</dbReference>
<dbReference type="NCBIfam" id="NF006078">
    <property type="entry name" value="PRK08224.1"/>
    <property type="match status" value="1"/>
</dbReference>
<dbReference type="CDD" id="cd07905">
    <property type="entry name" value="Adenylation_DNA_ligase_LigC"/>
    <property type="match status" value="1"/>
</dbReference>
<dbReference type="Gene3D" id="2.40.50.140">
    <property type="entry name" value="Nucleic acid-binding proteins"/>
    <property type="match status" value="1"/>
</dbReference>
<dbReference type="InterPro" id="IPR044119">
    <property type="entry name" value="Adenylation_LigC-like"/>
</dbReference>
<dbReference type="InterPro" id="IPR012310">
    <property type="entry name" value="DNA_ligase_ATP-dep_cent"/>
</dbReference>
<gene>
    <name evidence="6" type="ORF">HQN59_20910</name>
</gene>
<dbReference type="GO" id="GO:0005524">
    <property type="term" value="F:ATP binding"/>
    <property type="evidence" value="ECO:0007669"/>
    <property type="project" value="InterPro"/>
</dbReference>
<dbReference type="CDD" id="cd07970">
    <property type="entry name" value="OBF_DNA_ligase_LigC"/>
    <property type="match status" value="1"/>
</dbReference>
<evidence type="ECO:0000256" key="2">
    <source>
        <dbReference type="ARBA" id="ARBA00012727"/>
    </source>
</evidence>
<dbReference type="Proteomes" id="UP000529637">
    <property type="component" value="Unassembled WGS sequence"/>
</dbReference>
<dbReference type="RefSeq" id="WP_176071059.1">
    <property type="nucleotide sequence ID" value="NZ_JABWMJ010000011.1"/>
</dbReference>
<dbReference type="InterPro" id="IPR012340">
    <property type="entry name" value="NA-bd_OB-fold"/>
</dbReference>
<protein>
    <recommendedName>
        <fullName evidence="2">DNA ligase (ATP)</fullName>
        <ecNumber evidence="2">6.5.1.1</ecNumber>
    </recommendedName>
</protein>
<keyword evidence="7" id="KW-1185">Reference proteome</keyword>
<dbReference type="Pfam" id="PF04679">
    <property type="entry name" value="DNA_ligase_A_C"/>
    <property type="match status" value="1"/>
</dbReference>
<evidence type="ECO:0000313" key="7">
    <source>
        <dbReference type="Proteomes" id="UP000529637"/>
    </source>
</evidence>
<dbReference type="GO" id="GO:0003910">
    <property type="term" value="F:DNA ligase (ATP) activity"/>
    <property type="evidence" value="ECO:0007669"/>
    <property type="project" value="UniProtKB-EC"/>
</dbReference>
<dbReference type="InterPro" id="IPR044117">
    <property type="entry name" value="OBF_LigC-like"/>
</dbReference>
<dbReference type="InterPro" id="IPR012309">
    <property type="entry name" value="DNA_ligase_ATP-dep_C"/>
</dbReference>
<dbReference type="EC" id="6.5.1.1" evidence="2"/>
<proteinExistence type="inferred from homology"/>
<feature type="domain" description="ATP-dependent DNA ligase family profile" evidence="5">
    <location>
        <begin position="127"/>
        <end position="265"/>
    </location>
</feature>
<evidence type="ECO:0000256" key="3">
    <source>
        <dbReference type="ARBA" id="ARBA00022598"/>
    </source>
</evidence>
<dbReference type="AlphaFoldDB" id="A0A7Y6TYK8"/>
<evidence type="ECO:0000256" key="4">
    <source>
        <dbReference type="ARBA" id="ARBA00034003"/>
    </source>
</evidence>
<name>A0A7Y6TYK8_9BURK</name>
<dbReference type="PROSITE" id="PS50160">
    <property type="entry name" value="DNA_LIGASE_A3"/>
    <property type="match status" value="1"/>
</dbReference>
<sequence>MAAASNEHSAEARASFAPVEPMLAKVADELPADGNVLFEPKWDGFRAIVFRPADGEVSIQSRDLRPFDRYFPELRAALANALPAGCVVDGEIVIVTSHGLDFDALQQRLHPAASRVAKLAVATPASFVVFDLLVEGGASLFERTQAERRARLEQLLESAAPPLYLTPATRDRAVAERWLRDFEGAGLDGVIAKPLDAPYQPGKRAMLKIKHQRSADCVVAGLRWHKSMAESGIETVGSLLLGLYDDGGRLHHVGVTSSFTMDVRRSLAVELAPLRDDALEGHPWRDWAGAAGAEADGQRMPGATSRWSAGKDLAWVALRPERVCEVKYDHLQGDRFRHATTFLRWRPDKPPAACRYDQLEVVAPYELRAIFGSAAG</sequence>
<organism evidence="6 7">
    <name type="scientific">Piscinibacter koreensis</name>
    <dbReference type="NCBI Taxonomy" id="2742824"/>
    <lineage>
        <taxon>Bacteria</taxon>
        <taxon>Pseudomonadati</taxon>
        <taxon>Pseudomonadota</taxon>
        <taxon>Betaproteobacteria</taxon>
        <taxon>Burkholderiales</taxon>
        <taxon>Sphaerotilaceae</taxon>
        <taxon>Piscinibacter</taxon>
    </lineage>
</organism>
<evidence type="ECO:0000256" key="1">
    <source>
        <dbReference type="ARBA" id="ARBA00007572"/>
    </source>
</evidence>
<dbReference type="Gene3D" id="3.30.470.30">
    <property type="entry name" value="DNA ligase/mRNA capping enzyme"/>
    <property type="match status" value="1"/>
</dbReference>
<dbReference type="GO" id="GO:0006281">
    <property type="term" value="P:DNA repair"/>
    <property type="evidence" value="ECO:0007669"/>
    <property type="project" value="InterPro"/>
</dbReference>
<dbReference type="PANTHER" id="PTHR45674">
    <property type="entry name" value="DNA LIGASE 1/3 FAMILY MEMBER"/>
    <property type="match status" value="1"/>
</dbReference>
<comment type="catalytic activity">
    <reaction evidence="4">
        <text>ATP + (deoxyribonucleotide)n-3'-hydroxyl + 5'-phospho-(deoxyribonucleotide)m = (deoxyribonucleotide)n+m + AMP + diphosphate.</text>
        <dbReference type="EC" id="6.5.1.1"/>
    </reaction>
</comment>
<dbReference type="GO" id="GO:0006310">
    <property type="term" value="P:DNA recombination"/>
    <property type="evidence" value="ECO:0007669"/>
    <property type="project" value="InterPro"/>
</dbReference>
<evidence type="ECO:0000313" key="6">
    <source>
        <dbReference type="EMBL" id="NUZ08225.1"/>
    </source>
</evidence>
<dbReference type="SUPFAM" id="SSF50249">
    <property type="entry name" value="Nucleic acid-binding proteins"/>
    <property type="match status" value="1"/>
</dbReference>
<dbReference type="InterPro" id="IPR050191">
    <property type="entry name" value="ATP-dep_DNA_ligase"/>
</dbReference>
<comment type="caution">
    <text evidence="6">The sequence shown here is derived from an EMBL/GenBank/DDBJ whole genome shotgun (WGS) entry which is preliminary data.</text>
</comment>
<keyword evidence="3 6" id="KW-0436">Ligase</keyword>
<dbReference type="PANTHER" id="PTHR45674:SF4">
    <property type="entry name" value="DNA LIGASE 1"/>
    <property type="match status" value="1"/>
</dbReference>